<dbReference type="PANTHER" id="PTHR11351">
    <property type="entry name" value="ACYL-COA DESATURASE"/>
    <property type="match status" value="1"/>
</dbReference>
<dbReference type="EMBL" id="SJPO01000006">
    <property type="protein sequence ID" value="TWT76122.1"/>
    <property type="molecule type" value="Genomic_DNA"/>
</dbReference>
<reference evidence="14 15" key="1">
    <citation type="submission" date="2019-02" db="EMBL/GenBank/DDBJ databases">
        <title>Deep-cultivation of Planctomycetes and their phenomic and genomic characterization uncovers novel biology.</title>
        <authorList>
            <person name="Wiegand S."/>
            <person name="Jogler M."/>
            <person name="Boedeker C."/>
            <person name="Pinto D."/>
            <person name="Vollmers J."/>
            <person name="Rivas-Marin E."/>
            <person name="Kohn T."/>
            <person name="Peeters S.H."/>
            <person name="Heuer A."/>
            <person name="Rast P."/>
            <person name="Oberbeckmann S."/>
            <person name="Bunk B."/>
            <person name="Jeske O."/>
            <person name="Meyerdierks A."/>
            <person name="Storesund J.E."/>
            <person name="Kallscheuer N."/>
            <person name="Luecker S."/>
            <person name="Lage O.M."/>
            <person name="Pohl T."/>
            <person name="Merkel B.J."/>
            <person name="Hornburger P."/>
            <person name="Mueller R.-W."/>
            <person name="Bruemmer F."/>
            <person name="Labrenz M."/>
            <person name="Spormann A.M."/>
            <person name="Op Den Camp H."/>
            <person name="Overmann J."/>
            <person name="Amann R."/>
            <person name="Jetten M.S.M."/>
            <person name="Mascher T."/>
            <person name="Medema M.H."/>
            <person name="Devos D.P."/>
            <person name="Kaster A.-K."/>
            <person name="Ovreas L."/>
            <person name="Rohde M."/>
            <person name="Galperin M.Y."/>
            <person name="Jogler C."/>
        </authorList>
    </citation>
    <scope>NUCLEOTIDE SEQUENCE [LARGE SCALE GENOMIC DNA]</scope>
    <source>
        <strain evidence="14 15">Pla123a</strain>
    </source>
</reference>
<dbReference type="PRINTS" id="PR00075">
    <property type="entry name" value="FACDDSATRASE"/>
</dbReference>
<keyword evidence="5" id="KW-0276">Fatty acid metabolism</keyword>
<dbReference type="GO" id="GO:0016717">
    <property type="term" value="F:oxidoreductase activity, acting on paired donors, with oxidation of a pair of donors resulting in the reduction of molecular oxygen to two molecules of water"/>
    <property type="evidence" value="ECO:0007669"/>
    <property type="project" value="InterPro"/>
</dbReference>
<evidence type="ECO:0000256" key="9">
    <source>
        <dbReference type="ARBA" id="ARBA00023098"/>
    </source>
</evidence>
<proteinExistence type="inferred from homology"/>
<gene>
    <name evidence="14" type="ORF">Pla123a_29110</name>
</gene>
<evidence type="ECO:0000259" key="13">
    <source>
        <dbReference type="Pfam" id="PF00487"/>
    </source>
</evidence>
<evidence type="ECO:0000256" key="6">
    <source>
        <dbReference type="ARBA" id="ARBA00022989"/>
    </source>
</evidence>
<evidence type="ECO:0000256" key="2">
    <source>
        <dbReference type="ARBA" id="ARBA00008749"/>
    </source>
</evidence>
<keyword evidence="10 12" id="KW-0472">Membrane</keyword>
<organism evidence="14 15">
    <name type="scientific">Posidoniimonas polymericola</name>
    <dbReference type="NCBI Taxonomy" id="2528002"/>
    <lineage>
        <taxon>Bacteria</taxon>
        <taxon>Pseudomonadati</taxon>
        <taxon>Planctomycetota</taxon>
        <taxon>Planctomycetia</taxon>
        <taxon>Pirellulales</taxon>
        <taxon>Lacipirellulaceae</taxon>
        <taxon>Posidoniimonas</taxon>
    </lineage>
</organism>
<evidence type="ECO:0000313" key="15">
    <source>
        <dbReference type="Proteomes" id="UP000318478"/>
    </source>
</evidence>
<feature type="transmembrane region" description="Helical" evidence="12">
    <location>
        <begin position="278"/>
        <end position="300"/>
    </location>
</feature>
<feature type="transmembrane region" description="Helical" evidence="12">
    <location>
        <begin position="64"/>
        <end position="83"/>
    </location>
</feature>
<keyword evidence="3" id="KW-0444">Lipid biosynthesis</keyword>
<evidence type="ECO:0000256" key="11">
    <source>
        <dbReference type="ARBA" id="ARBA00023160"/>
    </source>
</evidence>
<dbReference type="Pfam" id="PF00487">
    <property type="entry name" value="FA_desaturase"/>
    <property type="match status" value="1"/>
</dbReference>
<dbReference type="GO" id="GO:0016020">
    <property type="term" value="C:membrane"/>
    <property type="evidence" value="ECO:0007669"/>
    <property type="project" value="UniProtKB-SubCell"/>
</dbReference>
<comment type="subcellular location">
    <subcellularLocation>
        <location evidence="1">Membrane</location>
        <topology evidence="1">Multi-pass membrane protein</topology>
    </subcellularLocation>
</comment>
<keyword evidence="6 12" id="KW-1133">Transmembrane helix</keyword>
<protein>
    <submittedName>
        <fullName evidence="14">Fatty acid desaturase</fullName>
    </submittedName>
</protein>
<dbReference type="AlphaFoldDB" id="A0A5C5YMI4"/>
<evidence type="ECO:0000256" key="10">
    <source>
        <dbReference type="ARBA" id="ARBA00023136"/>
    </source>
</evidence>
<feature type="transmembrane region" description="Helical" evidence="12">
    <location>
        <begin position="212"/>
        <end position="234"/>
    </location>
</feature>
<accession>A0A5C5YMI4</accession>
<evidence type="ECO:0000313" key="14">
    <source>
        <dbReference type="EMBL" id="TWT76122.1"/>
    </source>
</evidence>
<feature type="transmembrane region" description="Helical" evidence="12">
    <location>
        <begin position="39"/>
        <end position="58"/>
    </location>
</feature>
<evidence type="ECO:0000256" key="3">
    <source>
        <dbReference type="ARBA" id="ARBA00022516"/>
    </source>
</evidence>
<keyword evidence="9" id="KW-0443">Lipid metabolism</keyword>
<dbReference type="Proteomes" id="UP000318478">
    <property type="component" value="Unassembled WGS sequence"/>
</dbReference>
<feature type="domain" description="Fatty acid desaturase" evidence="13">
    <location>
        <begin position="61"/>
        <end position="277"/>
    </location>
</feature>
<dbReference type="OrthoDB" id="19906at2"/>
<evidence type="ECO:0000256" key="1">
    <source>
        <dbReference type="ARBA" id="ARBA00004141"/>
    </source>
</evidence>
<dbReference type="PANTHER" id="PTHR11351:SF31">
    <property type="entry name" value="DESATURASE 1, ISOFORM A-RELATED"/>
    <property type="match status" value="1"/>
</dbReference>
<keyword evidence="11" id="KW-0275">Fatty acid biosynthesis</keyword>
<comment type="similarity">
    <text evidence="2">Belongs to the fatty acid desaturase type 2 family.</text>
</comment>
<keyword evidence="15" id="KW-1185">Reference proteome</keyword>
<evidence type="ECO:0000256" key="8">
    <source>
        <dbReference type="ARBA" id="ARBA00023004"/>
    </source>
</evidence>
<evidence type="ECO:0000256" key="12">
    <source>
        <dbReference type="SAM" id="Phobius"/>
    </source>
</evidence>
<comment type="caution">
    <text evidence="14">The sequence shown here is derived from an EMBL/GenBank/DDBJ whole genome shotgun (WGS) entry which is preliminary data.</text>
</comment>
<evidence type="ECO:0000256" key="7">
    <source>
        <dbReference type="ARBA" id="ARBA00023002"/>
    </source>
</evidence>
<name>A0A5C5YMI4_9BACT</name>
<feature type="transmembrane region" description="Helical" evidence="12">
    <location>
        <begin position="180"/>
        <end position="200"/>
    </location>
</feature>
<dbReference type="CDD" id="cd03505">
    <property type="entry name" value="Delta9-FADS-like"/>
    <property type="match status" value="1"/>
</dbReference>
<evidence type="ECO:0000256" key="4">
    <source>
        <dbReference type="ARBA" id="ARBA00022692"/>
    </source>
</evidence>
<keyword evidence="7" id="KW-0560">Oxidoreductase</keyword>
<dbReference type="RefSeq" id="WP_146588103.1">
    <property type="nucleotide sequence ID" value="NZ_SJPO01000006.1"/>
</dbReference>
<keyword evidence="8" id="KW-0408">Iron</keyword>
<dbReference type="InterPro" id="IPR015876">
    <property type="entry name" value="Acyl-CoA_DS"/>
</dbReference>
<evidence type="ECO:0000256" key="5">
    <source>
        <dbReference type="ARBA" id="ARBA00022832"/>
    </source>
</evidence>
<dbReference type="GO" id="GO:0006633">
    <property type="term" value="P:fatty acid biosynthetic process"/>
    <property type="evidence" value="ECO:0007669"/>
    <property type="project" value="UniProtKB-KW"/>
</dbReference>
<keyword evidence="4 12" id="KW-0812">Transmembrane</keyword>
<dbReference type="InterPro" id="IPR005804">
    <property type="entry name" value="FA_desaturase_dom"/>
</dbReference>
<sequence length="321" mass="36681">MTNLPPTLSDSPYQVEPSPGPAPAVECLACQGEEDRVEWFRVAPFLLLHAACLLVLWVGWSWTAVGLALFLLFLRVFALTAFYHRYFSHRAFKTSRAVQFAGALLGSAAAQRGPIWWAAHHRHHHRASDSVDDIHSPRQQGFLWSHMLWFMTRENYGTNEKMVKDLLKFPELRWIERHEFVAPAVLAVATYALGVALEAYAPGLGVSGPQLLVWGFVISTIALYHTTFAINSLAHKYGNRPYQTNDDSRNNFWLALLTFGEGWHNNHHYYPNSARQGFLWWQVDVSYYLLVMLSWLGLVWDLKPGPAELRRENLNLHKAEA</sequence>